<keyword evidence="2" id="KW-1185">Reference proteome</keyword>
<gene>
    <name evidence="1" type="ORF">RMONA_04505</name>
</gene>
<dbReference type="HOGENOM" id="CLU_3122165_0_0_5"/>
<dbReference type="Proteomes" id="UP000018149">
    <property type="component" value="Chromosome I"/>
</dbReference>
<name>A0A0B7IZR8_9RICK</name>
<dbReference type="STRING" id="109232.RMONA_04505"/>
<proteinExistence type="predicted"/>
<sequence length="50" mass="5887">MIVFMKRFLQGRLDLVKYFIEEKGFDVNTTIDDPVYGSAIFKYCYYGGAY</sequence>
<dbReference type="AlphaFoldDB" id="A0A0B7IZR8"/>
<organism evidence="1 2">
    <name type="scientific">Rickettsia monacensis</name>
    <dbReference type="NCBI Taxonomy" id="109232"/>
    <lineage>
        <taxon>Bacteria</taxon>
        <taxon>Pseudomonadati</taxon>
        <taxon>Pseudomonadota</taxon>
        <taxon>Alphaproteobacteria</taxon>
        <taxon>Rickettsiales</taxon>
        <taxon>Rickettsiaceae</taxon>
        <taxon>Rickettsieae</taxon>
        <taxon>Rickettsia</taxon>
        <taxon>spotted fever group</taxon>
    </lineage>
</organism>
<evidence type="ECO:0000313" key="2">
    <source>
        <dbReference type="Proteomes" id="UP000018149"/>
    </source>
</evidence>
<dbReference type="KEGG" id="rmc:RMONA_04505"/>
<reference evidence="1 2" key="1">
    <citation type="submission" date="2015-01" db="EMBL/GenBank/DDBJ databases">
        <title>Draft genome sequence of Rickettsia monacensis strain IrR/Munich.</title>
        <authorList>
            <person name="Felsheim R.F."/>
            <person name="Johnson S.L."/>
            <person name="Kurtti T.J."/>
            <person name="Munderloh U.G."/>
        </authorList>
    </citation>
    <scope>NUCLEOTIDE SEQUENCE [LARGE SCALE GENOMIC DNA]</scope>
    <source>
        <strain evidence="1 2">IrR/Munich</strain>
    </source>
</reference>
<evidence type="ECO:0000313" key="1">
    <source>
        <dbReference type="EMBL" id="CEO17286.1"/>
    </source>
</evidence>
<protein>
    <submittedName>
        <fullName evidence="1">Uncharacterized protein</fullName>
    </submittedName>
</protein>
<accession>A0A0B7IZR8</accession>
<dbReference type="EMBL" id="LN794217">
    <property type="protein sequence ID" value="CEO17286.1"/>
    <property type="molecule type" value="Genomic_DNA"/>
</dbReference>